<dbReference type="InterPro" id="IPR001564">
    <property type="entry name" value="Nucleoside_diP_kinase"/>
</dbReference>
<dbReference type="Pfam" id="PF00334">
    <property type="entry name" value="NDK"/>
    <property type="match status" value="1"/>
</dbReference>
<dbReference type="GO" id="GO:0009543">
    <property type="term" value="C:chloroplast thylakoid lumen"/>
    <property type="evidence" value="ECO:0007669"/>
    <property type="project" value="UniProtKB-SubCell"/>
</dbReference>
<evidence type="ECO:0000256" key="13">
    <source>
        <dbReference type="ARBA" id="ARBA00023080"/>
    </source>
</evidence>
<dbReference type="Gene3D" id="3.30.70.141">
    <property type="entry name" value="Nucleoside diphosphate kinase-like domain"/>
    <property type="match status" value="1"/>
</dbReference>
<keyword evidence="20" id="KW-1185">Reference proteome</keyword>
<feature type="active site" description="Pros-phosphohistidine intermediate" evidence="15">
    <location>
        <position position="203"/>
    </location>
</feature>
<evidence type="ECO:0000256" key="10">
    <source>
        <dbReference type="ARBA" id="ARBA00022777"/>
    </source>
</evidence>
<keyword evidence="7 17" id="KW-0808">Transferase</keyword>
<feature type="binding site" evidence="15">
    <location>
        <position position="200"/>
    </location>
    <ligand>
        <name>ATP</name>
        <dbReference type="ChEBI" id="CHEBI:30616"/>
    </ligand>
</feature>
<dbReference type="PROSITE" id="PS51374">
    <property type="entry name" value="NDPK_LIKE"/>
    <property type="match status" value="1"/>
</dbReference>
<evidence type="ECO:0000259" key="18">
    <source>
        <dbReference type="SMART" id="SM00562"/>
    </source>
</evidence>
<evidence type="ECO:0000313" key="19">
    <source>
        <dbReference type="EMBL" id="KAK4349696.1"/>
    </source>
</evidence>
<dbReference type="InterPro" id="IPR034907">
    <property type="entry name" value="NDK-like_dom"/>
</dbReference>
<proteinExistence type="inferred from homology"/>
<comment type="cofactor">
    <cofactor evidence="3">
        <name>Mg(2+)</name>
        <dbReference type="ChEBI" id="CHEBI:18420"/>
    </cofactor>
</comment>
<evidence type="ECO:0000256" key="15">
    <source>
        <dbReference type="PROSITE-ProRule" id="PRU00706"/>
    </source>
</evidence>
<evidence type="ECO:0000313" key="20">
    <source>
        <dbReference type="Proteomes" id="UP001291623"/>
    </source>
</evidence>
<dbReference type="GO" id="GO:0006228">
    <property type="term" value="P:UTP biosynthetic process"/>
    <property type="evidence" value="ECO:0007669"/>
    <property type="project" value="InterPro"/>
</dbReference>
<dbReference type="GO" id="GO:0004550">
    <property type="term" value="F:nucleoside diphosphate kinase activity"/>
    <property type="evidence" value="ECO:0007669"/>
    <property type="project" value="UniProtKB-EC"/>
</dbReference>
<name>A0AAE1RD88_9SOLA</name>
<feature type="binding site" evidence="15">
    <location>
        <position position="179"/>
    </location>
    <ligand>
        <name>ATP</name>
        <dbReference type="ChEBI" id="CHEBI:30616"/>
    </ligand>
</feature>
<evidence type="ECO:0000256" key="14">
    <source>
        <dbReference type="ARBA" id="ARBA00058621"/>
    </source>
</evidence>
<evidence type="ECO:0000256" key="6">
    <source>
        <dbReference type="ARBA" id="ARBA00011643"/>
    </source>
</evidence>
<dbReference type="FunFam" id="3.30.70.141:FF:000005">
    <property type="entry name" value="Nucleoside diphosphate kinase"/>
    <property type="match status" value="1"/>
</dbReference>
<comment type="subcellular location">
    <subcellularLocation>
        <location evidence="4">Plastid</location>
        <location evidence="4">Chloroplast thylakoid lumen</location>
    </subcellularLocation>
</comment>
<dbReference type="GO" id="GO:0006183">
    <property type="term" value="P:GTP biosynthetic process"/>
    <property type="evidence" value="ECO:0007669"/>
    <property type="project" value="InterPro"/>
</dbReference>
<dbReference type="SUPFAM" id="SSF54919">
    <property type="entry name" value="Nucleoside diphosphate kinase, NDK"/>
    <property type="match status" value="1"/>
</dbReference>
<feature type="binding site" evidence="15">
    <location>
        <position position="97"/>
    </location>
    <ligand>
        <name>ATP</name>
        <dbReference type="ChEBI" id="CHEBI:30616"/>
    </ligand>
</feature>
<dbReference type="InterPro" id="IPR036850">
    <property type="entry name" value="NDK-like_dom_sf"/>
</dbReference>
<evidence type="ECO:0000256" key="1">
    <source>
        <dbReference type="ARBA" id="ARBA00000082"/>
    </source>
</evidence>
<keyword evidence="11 17" id="KW-0067">ATP-binding</keyword>
<evidence type="ECO:0000256" key="4">
    <source>
        <dbReference type="ARBA" id="ARBA00004456"/>
    </source>
</evidence>
<accession>A0AAE1RD88</accession>
<keyword evidence="13" id="KW-0546">Nucleotide metabolism</keyword>
<evidence type="ECO:0000256" key="7">
    <source>
        <dbReference type="ARBA" id="ARBA00022679"/>
    </source>
</evidence>
<evidence type="ECO:0000256" key="17">
    <source>
        <dbReference type="RuleBase" id="RU004013"/>
    </source>
</evidence>
<comment type="function">
    <text evidence="14">Major role in the synthesis of nucleoside triphosphates other than ATP. The ATP gamma phosphate is transferred to the NDP beta phosphate via a ping-pong mechanism, using a phosphorylated active-site intermediate. Shows the highest specificity towards GDP.</text>
</comment>
<dbReference type="HAMAP" id="MF_00451">
    <property type="entry name" value="NDP_kinase"/>
    <property type="match status" value="1"/>
</dbReference>
<dbReference type="PRINTS" id="PR01243">
    <property type="entry name" value="NUCDPKINASE"/>
</dbReference>
<dbReference type="EMBL" id="JAVYJV010000017">
    <property type="protein sequence ID" value="KAK4349696.1"/>
    <property type="molecule type" value="Genomic_DNA"/>
</dbReference>
<dbReference type="Proteomes" id="UP001291623">
    <property type="component" value="Unassembled WGS sequence"/>
</dbReference>
<feature type="binding site" evidence="15">
    <location>
        <position position="145"/>
    </location>
    <ligand>
        <name>ATP</name>
        <dbReference type="ChEBI" id="CHEBI:30616"/>
    </ligand>
</feature>
<evidence type="ECO:0000256" key="3">
    <source>
        <dbReference type="ARBA" id="ARBA00001946"/>
    </source>
</evidence>
<keyword evidence="10 17" id="KW-0418">Kinase</keyword>
<organism evidence="19 20">
    <name type="scientific">Anisodus tanguticus</name>
    <dbReference type="NCBI Taxonomy" id="243964"/>
    <lineage>
        <taxon>Eukaryota</taxon>
        <taxon>Viridiplantae</taxon>
        <taxon>Streptophyta</taxon>
        <taxon>Embryophyta</taxon>
        <taxon>Tracheophyta</taxon>
        <taxon>Spermatophyta</taxon>
        <taxon>Magnoliopsida</taxon>
        <taxon>eudicotyledons</taxon>
        <taxon>Gunneridae</taxon>
        <taxon>Pentapetalae</taxon>
        <taxon>asterids</taxon>
        <taxon>lamiids</taxon>
        <taxon>Solanales</taxon>
        <taxon>Solanaceae</taxon>
        <taxon>Solanoideae</taxon>
        <taxon>Hyoscyameae</taxon>
        <taxon>Anisodus</taxon>
    </lineage>
</organism>
<keyword evidence="8" id="KW-0479">Metal-binding</keyword>
<comment type="catalytic activity">
    <reaction evidence="1 17">
        <text>a 2'-deoxyribonucleoside 5'-diphosphate + ATP = a 2'-deoxyribonucleoside 5'-triphosphate + ADP</text>
        <dbReference type="Rhea" id="RHEA:44640"/>
        <dbReference type="ChEBI" id="CHEBI:30616"/>
        <dbReference type="ChEBI" id="CHEBI:61560"/>
        <dbReference type="ChEBI" id="CHEBI:73316"/>
        <dbReference type="ChEBI" id="CHEBI:456216"/>
        <dbReference type="EC" id="2.7.4.6"/>
    </reaction>
</comment>
<reference evidence="19" key="1">
    <citation type="submission" date="2023-12" db="EMBL/GenBank/DDBJ databases">
        <title>Genome assembly of Anisodus tanguticus.</title>
        <authorList>
            <person name="Wang Y.-J."/>
        </authorList>
    </citation>
    <scope>NUCLEOTIDE SEQUENCE</scope>
    <source>
        <strain evidence="19">KB-2021</strain>
        <tissue evidence="19">Leaf</tissue>
    </source>
</reference>
<evidence type="ECO:0000256" key="5">
    <source>
        <dbReference type="ARBA" id="ARBA00008142"/>
    </source>
</evidence>
<evidence type="ECO:0000256" key="8">
    <source>
        <dbReference type="ARBA" id="ARBA00022723"/>
    </source>
</evidence>
<dbReference type="PROSITE" id="PS00469">
    <property type="entry name" value="NDPK"/>
    <property type="match status" value="1"/>
</dbReference>
<dbReference type="GO" id="GO:0005524">
    <property type="term" value="F:ATP binding"/>
    <property type="evidence" value="ECO:0007669"/>
    <property type="project" value="UniProtKB-KW"/>
</dbReference>
<feature type="binding site" evidence="15">
    <location>
        <position position="173"/>
    </location>
    <ligand>
        <name>ATP</name>
        <dbReference type="ChEBI" id="CHEBI:30616"/>
    </ligand>
</feature>
<feature type="binding site" evidence="15">
    <location>
        <position position="190"/>
    </location>
    <ligand>
        <name>ATP</name>
        <dbReference type="ChEBI" id="CHEBI:30616"/>
    </ligand>
</feature>
<gene>
    <name evidence="19" type="ORF">RND71_032451</name>
</gene>
<dbReference type="AlphaFoldDB" id="A0AAE1RD88"/>
<dbReference type="SMART" id="SM00562">
    <property type="entry name" value="NDK"/>
    <property type="match status" value="1"/>
</dbReference>
<dbReference type="InterPro" id="IPR023005">
    <property type="entry name" value="Nucleoside_diP_kinase_AS"/>
</dbReference>
<evidence type="ECO:0000256" key="11">
    <source>
        <dbReference type="ARBA" id="ARBA00022840"/>
    </source>
</evidence>
<dbReference type="GO" id="GO:0046872">
    <property type="term" value="F:metal ion binding"/>
    <property type="evidence" value="ECO:0007669"/>
    <property type="project" value="UniProtKB-KW"/>
</dbReference>
<keyword evidence="9 17" id="KW-0547">Nucleotide-binding</keyword>
<evidence type="ECO:0000256" key="9">
    <source>
        <dbReference type="ARBA" id="ARBA00022741"/>
    </source>
</evidence>
<keyword evidence="12" id="KW-0460">Magnesium</keyword>
<feature type="domain" description="Nucleoside diphosphate kinase-like" evidence="18">
    <location>
        <begin position="89"/>
        <end position="226"/>
    </location>
</feature>
<evidence type="ECO:0000256" key="2">
    <source>
        <dbReference type="ARBA" id="ARBA00000937"/>
    </source>
</evidence>
<dbReference type="GO" id="GO:0006241">
    <property type="term" value="P:CTP biosynthetic process"/>
    <property type="evidence" value="ECO:0007669"/>
    <property type="project" value="InterPro"/>
</dbReference>
<sequence>MNSQICRSATRATKSLFFSVYSKQSSRAFSWGRAAAAAATVSLIGVVPSLASYGRTESRNLSTSCISGILALPAAAYMIQEQEAHAAEMERTFIAIKPDGVQRGLISEILSRFERKGFKLVAIKIVVPSKDFAGKHYHDLKERPFFSGLCDFLSSGPVVAMVWEGEGVIRYGRKLIGATDPQKSVPGTIRGDLAVLVGRNIIHGSDGPETAKDEIKLWFKQEELVKYTSNEKWIYSVN</sequence>
<dbReference type="PANTHER" id="PTHR11349">
    <property type="entry name" value="NUCLEOSIDE DIPHOSPHATE KINASE"/>
    <property type="match status" value="1"/>
</dbReference>
<protein>
    <recommendedName>
        <fullName evidence="17">Nucleoside diphosphate kinase</fullName>
        <ecNumber evidence="17">2.7.4.6</ecNumber>
    </recommendedName>
</protein>
<dbReference type="NCBIfam" id="NF001908">
    <property type="entry name" value="PRK00668.1"/>
    <property type="match status" value="1"/>
</dbReference>
<comment type="subunit">
    <text evidence="6">Homohexamer.</text>
</comment>
<comment type="similarity">
    <text evidence="5 15 16">Belongs to the NDK family.</text>
</comment>
<evidence type="ECO:0000256" key="16">
    <source>
        <dbReference type="RuleBase" id="RU004011"/>
    </source>
</evidence>
<comment type="caution">
    <text evidence="19">The sequence shown here is derived from an EMBL/GenBank/DDBJ whole genome shotgun (WGS) entry which is preliminary data.</text>
</comment>
<evidence type="ECO:0000256" key="12">
    <source>
        <dbReference type="ARBA" id="ARBA00022842"/>
    </source>
</evidence>
<dbReference type="EC" id="2.7.4.6" evidence="17"/>
<comment type="catalytic activity">
    <reaction evidence="2">
        <text>a ribonucleoside 5'-diphosphate + ATP = a ribonucleoside 5'-triphosphate + ADP</text>
        <dbReference type="Rhea" id="RHEA:18113"/>
        <dbReference type="ChEBI" id="CHEBI:30616"/>
        <dbReference type="ChEBI" id="CHEBI:57930"/>
        <dbReference type="ChEBI" id="CHEBI:61557"/>
        <dbReference type="ChEBI" id="CHEBI:456216"/>
        <dbReference type="EC" id="2.7.4.6"/>
    </reaction>
</comment>
<dbReference type="CDD" id="cd04413">
    <property type="entry name" value="NDPk_I"/>
    <property type="match status" value="1"/>
</dbReference>